<protein>
    <submittedName>
        <fullName evidence="5">Uncharacterized protein</fullName>
    </submittedName>
</protein>
<dbReference type="FunFam" id="1.10.10.10:FF:000001">
    <property type="entry name" value="LysR family transcriptional regulator"/>
    <property type="match status" value="1"/>
</dbReference>
<keyword evidence="3" id="KW-0238">DNA-binding</keyword>
<proteinExistence type="inferred from homology"/>
<dbReference type="PANTHER" id="PTHR30537">
    <property type="entry name" value="HTH-TYPE TRANSCRIPTIONAL REGULATOR"/>
    <property type="match status" value="1"/>
</dbReference>
<dbReference type="CDD" id="cd08422">
    <property type="entry name" value="PBP2_CrgA_like"/>
    <property type="match status" value="1"/>
</dbReference>
<evidence type="ECO:0000313" key="5">
    <source>
        <dbReference type="EMBL" id="ARN21580.1"/>
    </source>
</evidence>
<dbReference type="InterPro" id="IPR000847">
    <property type="entry name" value="LysR_HTH_N"/>
</dbReference>
<dbReference type="GO" id="GO:0043565">
    <property type="term" value="F:sequence-specific DNA binding"/>
    <property type="evidence" value="ECO:0007669"/>
    <property type="project" value="TreeGrafter"/>
</dbReference>
<dbReference type="SUPFAM" id="SSF46785">
    <property type="entry name" value="Winged helix' DNA-binding domain"/>
    <property type="match status" value="1"/>
</dbReference>
<dbReference type="Gene3D" id="1.10.10.10">
    <property type="entry name" value="Winged helix-like DNA-binding domain superfamily/Winged helix DNA-binding domain"/>
    <property type="match status" value="1"/>
</dbReference>
<dbReference type="GO" id="GO:0006351">
    <property type="term" value="P:DNA-templated transcription"/>
    <property type="evidence" value="ECO:0007669"/>
    <property type="project" value="TreeGrafter"/>
</dbReference>
<dbReference type="InterPro" id="IPR005119">
    <property type="entry name" value="LysR_subst-bd"/>
</dbReference>
<dbReference type="KEGG" id="rgu:A4W93_17680"/>
<keyword evidence="4" id="KW-0804">Transcription</keyword>
<gene>
    <name evidence="5" type="ORF">A4W93_17680</name>
</gene>
<dbReference type="PROSITE" id="PS50931">
    <property type="entry name" value="HTH_LYSR"/>
    <property type="match status" value="1"/>
</dbReference>
<evidence type="ECO:0000256" key="2">
    <source>
        <dbReference type="ARBA" id="ARBA00023015"/>
    </source>
</evidence>
<keyword evidence="6" id="KW-1185">Reference proteome</keyword>
<accession>A0A1W6LBG6</accession>
<dbReference type="AlphaFoldDB" id="A0A1W6LBG6"/>
<dbReference type="Pfam" id="PF03466">
    <property type="entry name" value="LysR_substrate"/>
    <property type="match status" value="1"/>
</dbReference>
<dbReference type="Proteomes" id="UP000193427">
    <property type="component" value="Chromosome"/>
</dbReference>
<evidence type="ECO:0000313" key="6">
    <source>
        <dbReference type="Proteomes" id="UP000193427"/>
    </source>
</evidence>
<comment type="similarity">
    <text evidence="1">Belongs to the LysR transcriptional regulatory family.</text>
</comment>
<dbReference type="InterPro" id="IPR036388">
    <property type="entry name" value="WH-like_DNA-bd_sf"/>
</dbReference>
<dbReference type="PANTHER" id="PTHR30537:SF5">
    <property type="entry name" value="HTH-TYPE TRANSCRIPTIONAL ACTIVATOR TTDR-RELATED"/>
    <property type="match status" value="1"/>
</dbReference>
<dbReference type="SUPFAM" id="SSF53850">
    <property type="entry name" value="Periplasmic binding protein-like II"/>
    <property type="match status" value="1"/>
</dbReference>
<dbReference type="Pfam" id="PF00126">
    <property type="entry name" value="HTH_1"/>
    <property type="match status" value="1"/>
</dbReference>
<dbReference type="STRING" id="946333.A4W93_17680"/>
<dbReference type="OrthoDB" id="9786526at2"/>
<organism evidence="5 6">
    <name type="scientific">Piscinibacter gummiphilus</name>
    <dbReference type="NCBI Taxonomy" id="946333"/>
    <lineage>
        <taxon>Bacteria</taxon>
        <taxon>Pseudomonadati</taxon>
        <taxon>Pseudomonadota</taxon>
        <taxon>Betaproteobacteria</taxon>
        <taxon>Burkholderiales</taxon>
        <taxon>Sphaerotilaceae</taxon>
        <taxon>Piscinibacter</taxon>
    </lineage>
</organism>
<dbReference type="GO" id="GO:0003700">
    <property type="term" value="F:DNA-binding transcription factor activity"/>
    <property type="evidence" value="ECO:0007669"/>
    <property type="project" value="InterPro"/>
</dbReference>
<sequence length="298" mass="32065">MDRIHTLRLFVRLAELQSFTAAAAELGISASAASKALAELEASLGAKLIHRTTRRVSLTDVGVRYLERCKGILGAVDEADAEAGGGVSEAAGRLRINAPMALGLTDLGDALAAFAAVHPRIELDVELGDRHVDLLSEGFDLGLRATTDPKDSSYTAQRIASFPLHVCATPAYLERRGHPSSPAELARHDCFAYAYATAGARWPLRFEGQTHVAVTPKGRANNTVFLKRLVLADLGIAVLPGFVARPEIGTGALVELFPGVERPPLVLYAVYPERRFAPRKVTACVAFLRDWFGARQAE</sequence>
<dbReference type="RefSeq" id="WP_085751870.1">
    <property type="nucleotide sequence ID" value="NZ_BSPR01000019.1"/>
</dbReference>
<evidence type="ECO:0000256" key="1">
    <source>
        <dbReference type="ARBA" id="ARBA00009437"/>
    </source>
</evidence>
<dbReference type="EMBL" id="CP015118">
    <property type="protein sequence ID" value="ARN21580.1"/>
    <property type="molecule type" value="Genomic_DNA"/>
</dbReference>
<evidence type="ECO:0000256" key="3">
    <source>
        <dbReference type="ARBA" id="ARBA00023125"/>
    </source>
</evidence>
<evidence type="ECO:0000256" key="4">
    <source>
        <dbReference type="ARBA" id="ARBA00023163"/>
    </source>
</evidence>
<dbReference type="Gene3D" id="3.40.190.290">
    <property type="match status" value="1"/>
</dbReference>
<name>A0A1W6LBG6_9BURK</name>
<dbReference type="InterPro" id="IPR036390">
    <property type="entry name" value="WH_DNA-bd_sf"/>
</dbReference>
<keyword evidence="2" id="KW-0805">Transcription regulation</keyword>
<dbReference type="InterPro" id="IPR058163">
    <property type="entry name" value="LysR-type_TF_proteobact-type"/>
</dbReference>
<reference evidence="5 6" key="1">
    <citation type="submission" date="2016-04" db="EMBL/GenBank/DDBJ databases">
        <title>Complete genome sequence of natural rubber-degrading, novel Gram-negative bacterium, Rhizobacter gummiphilus strain NS21.</title>
        <authorList>
            <person name="Tabata M."/>
            <person name="Kasai D."/>
            <person name="Fukuda M."/>
        </authorList>
    </citation>
    <scope>NUCLEOTIDE SEQUENCE [LARGE SCALE GENOMIC DNA]</scope>
    <source>
        <strain evidence="5 6">NS21</strain>
    </source>
</reference>